<dbReference type="AlphaFoldDB" id="A0A370B7E0"/>
<keyword evidence="7" id="KW-1185">Reference proteome</keyword>
<sequence>MVTMADVAKRAGVTKQTVSNVVRGRTVVSAGTRAKVEAAIDELGYTPNLVARGLSTGTTMTVGFVVPTVANPFYSAVVEEVEALLETRGYHLLLATTRGDGARARRQLASLSSRSVDALLVAGDFDLSECPPAPEGHGPPLVLCAWEIDPPRTLPVVTIDFERAGYLAGRHLRELGHRRVTVVADLPAHRVRVAGLRRALAEDGVSVPDEWVFAAPGATPESGYEAASRALRDRAERPARDRTTAVFSSTDATALGVMEAVRHHGLRVPEDISVIGVDDIPQAAHAHPPLTTVALPKRRMAREATELLWRAIAEGRPTAPSLTLLDPEVLARASSGPAAAAG</sequence>
<keyword evidence="3" id="KW-0804">Transcription</keyword>
<evidence type="ECO:0000313" key="6">
    <source>
        <dbReference type="EMBL" id="RDG37717.1"/>
    </source>
</evidence>
<dbReference type="Gene3D" id="1.10.260.40">
    <property type="entry name" value="lambda repressor-like DNA-binding domains"/>
    <property type="match status" value="1"/>
</dbReference>
<dbReference type="SUPFAM" id="SSF47413">
    <property type="entry name" value="lambda repressor-like DNA-binding domains"/>
    <property type="match status" value="1"/>
</dbReference>
<dbReference type="InterPro" id="IPR001387">
    <property type="entry name" value="Cro/C1-type_HTH"/>
</dbReference>
<evidence type="ECO:0000259" key="5">
    <source>
        <dbReference type="PROSITE" id="PS50943"/>
    </source>
</evidence>
<feature type="domain" description="HTH cro/C1-type" evidence="5">
    <location>
        <begin position="3"/>
        <end position="50"/>
    </location>
</feature>
<dbReference type="GO" id="GO:0003700">
    <property type="term" value="F:DNA-binding transcription factor activity"/>
    <property type="evidence" value="ECO:0007669"/>
    <property type="project" value="TreeGrafter"/>
</dbReference>
<dbReference type="Pfam" id="PF13377">
    <property type="entry name" value="Peripla_BP_3"/>
    <property type="match status" value="1"/>
</dbReference>
<dbReference type="InterPro" id="IPR028082">
    <property type="entry name" value="Peripla_BP_I"/>
</dbReference>
<feature type="domain" description="HTH lacI-type" evidence="4">
    <location>
        <begin position="2"/>
        <end position="56"/>
    </location>
</feature>
<dbReference type="Proteomes" id="UP000253741">
    <property type="component" value="Unassembled WGS sequence"/>
</dbReference>
<reference evidence="6 7" key="1">
    <citation type="submission" date="2018-07" db="EMBL/GenBank/DDBJ databases">
        <title>Streptomyces species from bats.</title>
        <authorList>
            <person name="Dunlap C."/>
        </authorList>
    </citation>
    <scope>NUCLEOTIDE SEQUENCE [LARGE SCALE GENOMIC DNA]</scope>
    <source>
        <strain evidence="6 7">AC230</strain>
    </source>
</reference>
<evidence type="ECO:0000256" key="3">
    <source>
        <dbReference type="ARBA" id="ARBA00023163"/>
    </source>
</evidence>
<dbReference type="PROSITE" id="PS50943">
    <property type="entry name" value="HTH_CROC1"/>
    <property type="match status" value="1"/>
</dbReference>
<protein>
    <submittedName>
        <fullName evidence="6">LacI family transcriptional regulator</fullName>
    </submittedName>
</protein>
<dbReference type="Pfam" id="PF00356">
    <property type="entry name" value="LacI"/>
    <property type="match status" value="1"/>
</dbReference>
<evidence type="ECO:0000259" key="4">
    <source>
        <dbReference type="PROSITE" id="PS50932"/>
    </source>
</evidence>
<dbReference type="SUPFAM" id="SSF53822">
    <property type="entry name" value="Periplasmic binding protein-like I"/>
    <property type="match status" value="1"/>
</dbReference>
<dbReference type="PROSITE" id="PS50932">
    <property type="entry name" value="HTH_LACI_2"/>
    <property type="match status" value="1"/>
</dbReference>
<dbReference type="SMART" id="SM00354">
    <property type="entry name" value="HTH_LACI"/>
    <property type="match status" value="1"/>
</dbReference>
<gene>
    <name evidence="6" type="ORF">DVH02_12990</name>
</gene>
<accession>A0A370B7E0</accession>
<keyword evidence="2" id="KW-0238">DNA-binding</keyword>
<dbReference type="PANTHER" id="PTHR30146">
    <property type="entry name" value="LACI-RELATED TRANSCRIPTIONAL REPRESSOR"/>
    <property type="match status" value="1"/>
</dbReference>
<comment type="caution">
    <text evidence="6">The sequence shown here is derived from an EMBL/GenBank/DDBJ whole genome shotgun (WGS) entry which is preliminary data.</text>
</comment>
<organism evidence="6 7">
    <name type="scientific">Streptomyces corynorhini</name>
    <dbReference type="NCBI Taxonomy" id="2282652"/>
    <lineage>
        <taxon>Bacteria</taxon>
        <taxon>Bacillati</taxon>
        <taxon>Actinomycetota</taxon>
        <taxon>Actinomycetes</taxon>
        <taxon>Kitasatosporales</taxon>
        <taxon>Streptomycetaceae</taxon>
        <taxon>Streptomyces</taxon>
    </lineage>
</organism>
<evidence type="ECO:0000256" key="2">
    <source>
        <dbReference type="ARBA" id="ARBA00023125"/>
    </source>
</evidence>
<dbReference type="InterPro" id="IPR000843">
    <property type="entry name" value="HTH_LacI"/>
</dbReference>
<name>A0A370B7E0_9ACTN</name>
<proteinExistence type="predicted"/>
<dbReference type="GO" id="GO:0000976">
    <property type="term" value="F:transcription cis-regulatory region binding"/>
    <property type="evidence" value="ECO:0007669"/>
    <property type="project" value="TreeGrafter"/>
</dbReference>
<evidence type="ECO:0000256" key="1">
    <source>
        <dbReference type="ARBA" id="ARBA00023015"/>
    </source>
</evidence>
<dbReference type="PANTHER" id="PTHR30146:SF109">
    <property type="entry name" value="HTH-TYPE TRANSCRIPTIONAL REGULATOR GALS"/>
    <property type="match status" value="1"/>
</dbReference>
<dbReference type="OrthoDB" id="3595338at2"/>
<dbReference type="InterPro" id="IPR010982">
    <property type="entry name" value="Lambda_DNA-bd_dom_sf"/>
</dbReference>
<dbReference type="Gene3D" id="3.40.50.2300">
    <property type="match status" value="2"/>
</dbReference>
<evidence type="ECO:0000313" key="7">
    <source>
        <dbReference type="Proteomes" id="UP000253741"/>
    </source>
</evidence>
<dbReference type="CDD" id="cd01392">
    <property type="entry name" value="HTH_LacI"/>
    <property type="match status" value="1"/>
</dbReference>
<dbReference type="InterPro" id="IPR046335">
    <property type="entry name" value="LacI/GalR-like_sensor"/>
</dbReference>
<dbReference type="EMBL" id="QQNA01000091">
    <property type="protein sequence ID" value="RDG37717.1"/>
    <property type="molecule type" value="Genomic_DNA"/>
</dbReference>
<dbReference type="PROSITE" id="PS00356">
    <property type="entry name" value="HTH_LACI_1"/>
    <property type="match status" value="1"/>
</dbReference>
<keyword evidence="1" id="KW-0805">Transcription regulation</keyword>